<dbReference type="AlphaFoldDB" id="H8IAV0"/>
<accession>H8IAV0</accession>
<evidence type="ECO:0000313" key="3">
    <source>
        <dbReference type="Proteomes" id="UP000005233"/>
    </source>
</evidence>
<sequence length="72" mass="7826">MSKRAANKMASKAEKPYTVKPVRPEMKGTATVKKPAKKSDDLSQDYLYGLVMGKGEDKGQQAESPIGLKKKG</sequence>
<evidence type="ECO:0000313" key="2">
    <source>
        <dbReference type="EMBL" id="AFD00605.1"/>
    </source>
</evidence>
<evidence type="ECO:0000256" key="1">
    <source>
        <dbReference type="SAM" id="MobiDB-lite"/>
    </source>
</evidence>
<keyword evidence="3" id="KW-1185">Reference proteome</keyword>
<gene>
    <name evidence="2" type="ordered locus">Mtc_1864</name>
</gene>
<name>H8IAV0_METCZ</name>
<dbReference type="HOGENOM" id="CLU_2712808_0_0_2"/>
<dbReference type="EMBL" id="CP003243">
    <property type="protein sequence ID" value="AFD00605.1"/>
    <property type="molecule type" value="Genomic_DNA"/>
</dbReference>
<feature type="region of interest" description="Disordered" evidence="1">
    <location>
        <begin position="1"/>
        <end position="38"/>
    </location>
</feature>
<dbReference type="KEGG" id="mez:Mtc_1864"/>
<feature type="compositionally biased region" description="Basic and acidic residues" evidence="1">
    <location>
        <begin position="11"/>
        <end position="26"/>
    </location>
</feature>
<reference evidence="2 3" key="1">
    <citation type="journal article" date="2012" name="J. Bacteriol.">
        <title>Complete genome sequence of a thermophilic methanogen, Methanocella conradii HZ254, isolated from Chinese rice field soil.</title>
        <authorList>
            <person name="Lu Z."/>
            <person name="Lu Y."/>
        </authorList>
    </citation>
    <scope>NUCLEOTIDE SEQUENCE [LARGE SCALE GENOMIC DNA]</scope>
    <source>
        <strain evidence="3">DSM 24694 / JCM 17849 / CGMCC 1.5162 / HZ254</strain>
    </source>
</reference>
<protein>
    <submittedName>
        <fullName evidence="2">Uncharacterized protein</fullName>
    </submittedName>
</protein>
<dbReference type="STRING" id="1041930.Mtc_1864"/>
<dbReference type="Proteomes" id="UP000005233">
    <property type="component" value="Chromosome"/>
</dbReference>
<organism evidence="2 3">
    <name type="scientific">Methanocella conradii (strain DSM 24694 / JCM 17849 / CGMCC 1.5162 / HZ254)</name>
    <dbReference type="NCBI Taxonomy" id="1041930"/>
    <lineage>
        <taxon>Archaea</taxon>
        <taxon>Methanobacteriati</taxon>
        <taxon>Methanobacteriota</taxon>
        <taxon>Stenosarchaea group</taxon>
        <taxon>Methanomicrobia</taxon>
        <taxon>Methanocellales</taxon>
        <taxon>Methanocellaceae</taxon>
        <taxon>Methanocella</taxon>
    </lineage>
</organism>
<proteinExistence type="predicted"/>